<evidence type="ECO:0000313" key="4">
    <source>
        <dbReference type="EMBL" id="KAK9165575.1"/>
    </source>
</evidence>
<reference evidence="4 5" key="1">
    <citation type="submission" date="2024-01" db="EMBL/GenBank/DDBJ databases">
        <title>Genome assemblies of Stephania.</title>
        <authorList>
            <person name="Yang L."/>
        </authorList>
    </citation>
    <scope>NUCLEOTIDE SEQUENCE [LARGE SCALE GENOMIC DNA]</scope>
    <source>
        <strain evidence="4">JXDWG</strain>
        <tissue evidence="4">Leaf</tissue>
    </source>
</reference>
<dbReference type="PANTHER" id="PTHR31065:SF78">
    <property type="entry name" value="B BOX-TYPE DOMAIN-CONTAINING PROTEIN"/>
    <property type="match status" value="1"/>
</dbReference>
<dbReference type="EMBL" id="JBBNAG010000001">
    <property type="protein sequence ID" value="KAK9165575.1"/>
    <property type="molecule type" value="Genomic_DNA"/>
</dbReference>
<feature type="domain" description="B box-type" evidence="3">
    <location>
        <begin position="54"/>
        <end position="103"/>
    </location>
</feature>
<gene>
    <name evidence="4" type="ORF">Scep_000766</name>
</gene>
<keyword evidence="5" id="KW-1185">Reference proteome</keyword>
<evidence type="ECO:0000313" key="5">
    <source>
        <dbReference type="Proteomes" id="UP001419268"/>
    </source>
</evidence>
<protein>
    <recommendedName>
        <fullName evidence="3">B box-type domain-containing protein</fullName>
    </recommendedName>
</protein>
<evidence type="ECO:0000256" key="2">
    <source>
        <dbReference type="SAM" id="MobiDB-lite"/>
    </source>
</evidence>
<dbReference type="PANTHER" id="PTHR31065">
    <property type="entry name" value="PLATZ TRANSCRIPTION FACTOR FAMILY PROTEIN"/>
    <property type="match status" value="1"/>
</dbReference>
<dbReference type="InterPro" id="IPR006734">
    <property type="entry name" value="PLATZ"/>
</dbReference>
<comment type="caution">
    <text evidence="4">The sequence shown here is derived from an EMBL/GenBank/DDBJ whole genome shotgun (WGS) entry which is preliminary data.</text>
</comment>
<feature type="region of interest" description="Disordered" evidence="2">
    <location>
        <begin position="206"/>
        <end position="228"/>
    </location>
</feature>
<proteinExistence type="predicted"/>
<dbReference type="Pfam" id="PF04640">
    <property type="entry name" value="PLATZ"/>
    <property type="match status" value="2"/>
</dbReference>
<dbReference type="AlphaFoldDB" id="A0AAP0L7R5"/>
<feature type="compositionally biased region" description="Polar residues" evidence="2">
    <location>
        <begin position="258"/>
        <end position="276"/>
    </location>
</feature>
<accession>A0AAP0L7R5</accession>
<evidence type="ECO:0000259" key="3">
    <source>
        <dbReference type="PROSITE" id="PS50119"/>
    </source>
</evidence>
<feature type="region of interest" description="Disordered" evidence="2">
    <location>
        <begin position="255"/>
        <end position="292"/>
    </location>
</feature>
<dbReference type="Proteomes" id="UP001419268">
    <property type="component" value="Unassembled WGS sequence"/>
</dbReference>
<feature type="compositionally biased region" description="Low complexity" evidence="2">
    <location>
        <begin position="206"/>
        <end position="224"/>
    </location>
</feature>
<dbReference type="GO" id="GO:0008270">
    <property type="term" value="F:zinc ion binding"/>
    <property type="evidence" value="ECO:0007669"/>
    <property type="project" value="UniProtKB-KW"/>
</dbReference>
<keyword evidence="1" id="KW-0862">Zinc</keyword>
<keyword evidence="1" id="KW-0479">Metal-binding</keyword>
<dbReference type="InterPro" id="IPR000315">
    <property type="entry name" value="Znf_B-box"/>
</dbReference>
<evidence type="ECO:0000256" key="1">
    <source>
        <dbReference type="PROSITE-ProRule" id="PRU00024"/>
    </source>
</evidence>
<keyword evidence="1" id="KW-0863">Zinc-finger</keyword>
<sequence length="292" mass="32231">MPPLSLSLSLSYQNPSLYSLSLSLSLSHIAVALMKERSRSWIFAFLSEKFFAPCLVHECSKKSEKNIFCLDCCHAICSHCLNFHRTHLLLQVRRYVYHDVIRLDDMEKLFNCSFVQTRPLKGPAHSACNTCDRALQEPYQFCSLACKVQHLVAYEGCVSRYLYDCDYLQLSTSDVGYASFEAEEDGGDMTPSSVVLDGGSTGMVVSSSYGTSSSSSSSTSSSGSPCNNNGKHGQVVERYLTVGCSATTDNVVRKKRSTVSNKPNASCTKVCSQNTPRHVGKRKGFPLRSPLY</sequence>
<dbReference type="PROSITE" id="PS50119">
    <property type="entry name" value="ZF_BBOX"/>
    <property type="match status" value="1"/>
</dbReference>
<organism evidence="4 5">
    <name type="scientific">Stephania cephalantha</name>
    <dbReference type="NCBI Taxonomy" id="152367"/>
    <lineage>
        <taxon>Eukaryota</taxon>
        <taxon>Viridiplantae</taxon>
        <taxon>Streptophyta</taxon>
        <taxon>Embryophyta</taxon>
        <taxon>Tracheophyta</taxon>
        <taxon>Spermatophyta</taxon>
        <taxon>Magnoliopsida</taxon>
        <taxon>Ranunculales</taxon>
        <taxon>Menispermaceae</taxon>
        <taxon>Menispermoideae</taxon>
        <taxon>Cissampelideae</taxon>
        <taxon>Stephania</taxon>
    </lineage>
</organism>
<name>A0AAP0L7R5_9MAGN</name>